<feature type="region of interest" description="Disordered" evidence="1">
    <location>
        <begin position="41"/>
        <end position="62"/>
    </location>
</feature>
<organism evidence="2">
    <name type="scientific">Acerihabitans sp. KWT182</name>
    <dbReference type="NCBI Taxonomy" id="3157919"/>
    <lineage>
        <taxon>Bacteria</taxon>
        <taxon>Pseudomonadati</taxon>
        <taxon>Pseudomonadota</taxon>
        <taxon>Gammaproteobacteria</taxon>
        <taxon>Enterobacterales</taxon>
        <taxon>Pectobacteriaceae</taxon>
        <taxon>Acerihabitans</taxon>
    </lineage>
</organism>
<proteinExistence type="predicted"/>
<dbReference type="EMBL" id="CP157947">
    <property type="protein sequence ID" value="XBS70357.1"/>
    <property type="molecule type" value="Genomic_DNA"/>
</dbReference>
<evidence type="ECO:0000313" key="2">
    <source>
        <dbReference type="EMBL" id="XBS70357.1"/>
    </source>
</evidence>
<evidence type="ECO:0000256" key="1">
    <source>
        <dbReference type="SAM" id="MobiDB-lite"/>
    </source>
</evidence>
<accession>A0AAU7QB11</accession>
<gene>
    <name evidence="2" type="ORF">ABK905_03605</name>
</gene>
<dbReference type="AlphaFoldDB" id="A0AAU7QB11"/>
<name>A0AAU7QB11_9GAMM</name>
<sequence>MENNINSQASHLAPFPSVTQNRLVDNTQRLTQNLVSVSMSSNALPAKKEPQPYPAAADSRAQLERSTSQYSDISDDFDLDSNIKDNVQYHSFTKERFKALRQYINEFTFPDDKNLRGSFDRNWYFTNYIQKFELMSQKSTSLSFDPAGKKILNIFKNHSIFKKENIEREMLDKNMNLEPKDHGLLYPEKSLDLKDCFSFRRIIAAIVEDLDADILKCEENEHRLYQSKH</sequence>
<reference evidence="2" key="1">
    <citation type="submission" date="2024-06" db="EMBL/GenBank/DDBJ databases">
        <authorList>
            <person name="Coelho C."/>
            <person name="Bento M."/>
            <person name="Garcia E."/>
            <person name="Camelo A."/>
            <person name="Brandao I."/>
            <person name="Espirito Santo C."/>
            <person name="Trovao J."/>
            <person name="Verissimo A."/>
            <person name="Costa J."/>
            <person name="Tiago I."/>
        </authorList>
    </citation>
    <scope>NUCLEOTIDE SEQUENCE</scope>
    <source>
        <strain evidence="2">KWT182</strain>
    </source>
</reference>
<protein>
    <submittedName>
        <fullName evidence="2">Uncharacterized protein</fullName>
    </submittedName>
</protein>